<dbReference type="InterPro" id="IPR003439">
    <property type="entry name" value="ABC_transporter-like_ATP-bd"/>
</dbReference>
<evidence type="ECO:0000256" key="2">
    <source>
        <dbReference type="ARBA" id="ARBA00022448"/>
    </source>
</evidence>
<organism evidence="4 5">
    <name type="scientific">Marininema halotolerans</name>
    <dbReference type="NCBI Taxonomy" id="1155944"/>
    <lineage>
        <taxon>Bacteria</taxon>
        <taxon>Bacillati</taxon>
        <taxon>Bacillota</taxon>
        <taxon>Bacilli</taxon>
        <taxon>Bacillales</taxon>
        <taxon>Thermoactinomycetaceae</taxon>
        <taxon>Marininema</taxon>
    </lineage>
</organism>
<evidence type="ECO:0000256" key="1">
    <source>
        <dbReference type="ARBA" id="ARBA00005417"/>
    </source>
</evidence>
<feature type="domain" description="ABC transporter" evidence="3">
    <location>
        <begin position="1"/>
        <end position="214"/>
    </location>
</feature>
<dbReference type="InterPro" id="IPR027417">
    <property type="entry name" value="P-loop_NTPase"/>
</dbReference>
<dbReference type="PANTHER" id="PTHR43335">
    <property type="entry name" value="ABC TRANSPORTER, ATP-BINDING PROTEIN"/>
    <property type="match status" value="1"/>
</dbReference>
<dbReference type="GO" id="GO:0016887">
    <property type="term" value="F:ATP hydrolysis activity"/>
    <property type="evidence" value="ECO:0007669"/>
    <property type="project" value="InterPro"/>
</dbReference>
<dbReference type="EMBL" id="FPAA01000003">
    <property type="protein sequence ID" value="SFS51823.1"/>
    <property type="molecule type" value="Genomic_DNA"/>
</dbReference>
<dbReference type="Gene3D" id="3.40.50.300">
    <property type="entry name" value="P-loop containing nucleotide triphosphate hydrolases"/>
    <property type="match status" value="1"/>
</dbReference>
<keyword evidence="5" id="KW-1185">Reference proteome</keyword>
<dbReference type="AlphaFoldDB" id="A0A1I6QH71"/>
<proteinExistence type="inferred from homology"/>
<evidence type="ECO:0000259" key="3">
    <source>
        <dbReference type="PROSITE" id="PS50893"/>
    </source>
</evidence>
<sequence>MESLSLRKFSVIHKGLNYFPFSINTTWEANSAVALYGPSGTGRTSWLLSIGGLMSPSTGEVFIEGRGGQRPLKPRDIGVGPIRDLIPLFPTLTIEEHIKMHIRLFRAGSIKQRTHQLLQNWRLETVKDQRVMDVNRHLRMRAGIAVALAHQPHLLLLDDPEEGMTGSEWQHLWADLSETIAQYSMILITTTMREETVKLCSHHLDFSQTTEAHP</sequence>
<evidence type="ECO:0000313" key="4">
    <source>
        <dbReference type="EMBL" id="SFS51823.1"/>
    </source>
</evidence>
<protein>
    <submittedName>
        <fullName evidence="4">ABC transporter</fullName>
    </submittedName>
</protein>
<dbReference type="PROSITE" id="PS50893">
    <property type="entry name" value="ABC_TRANSPORTER_2"/>
    <property type="match status" value="1"/>
</dbReference>
<comment type="similarity">
    <text evidence="1">Belongs to the ABC transporter superfamily.</text>
</comment>
<keyword evidence="2" id="KW-0813">Transport</keyword>
<dbReference type="SUPFAM" id="SSF52540">
    <property type="entry name" value="P-loop containing nucleoside triphosphate hydrolases"/>
    <property type="match status" value="1"/>
</dbReference>
<dbReference type="GO" id="GO:0005524">
    <property type="term" value="F:ATP binding"/>
    <property type="evidence" value="ECO:0007669"/>
    <property type="project" value="InterPro"/>
</dbReference>
<evidence type="ECO:0000313" key="5">
    <source>
        <dbReference type="Proteomes" id="UP000198660"/>
    </source>
</evidence>
<dbReference type="PANTHER" id="PTHR43335:SF4">
    <property type="entry name" value="ABC TRANSPORTER, ATP-BINDING PROTEIN"/>
    <property type="match status" value="1"/>
</dbReference>
<dbReference type="Proteomes" id="UP000198660">
    <property type="component" value="Unassembled WGS sequence"/>
</dbReference>
<reference evidence="5" key="1">
    <citation type="submission" date="2016-10" db="EMBL/GenBank/DDBJ databases">
        <authorList>
            <person name="Varghese N."/>
            <person name="Submissions S."/>
        </authorList>
    </citation>
    <scope>NUCLEOTIDE SEQUENCE [LARGE SCALE GENOMIC DNA]</scope>
    <source>
        <strain evidence="5">DSM 45789</strain>
    </source>
</reference>
<dbReference type="Pfam" id="PF00005">
    <property type="entry name" value="ABC_tran"/>
    <property type="match status" value="1"/>
</dbReference>
<accession>A0A1I6QH71</accession>
<dbReference type="RefSeq" id="WP_176391894.1">
    <property type="nucleotide sequence ID" value="NZ_FPAA01000003.1"/>
</dbReference>
<name>A0A1I6QH71_9BACL</name>
<gene>
    <name evidence="4" type="ORF">SAMN05444972_103152</name>
</gene>